<dbReference type="Pfam" id="PF01547">
    <property type="entry name" value="SBP_bac_1"/>
    <property type="match status" value="1"/>
</dbReference>
<dbReference type="PANTHER" id="PTHR43649">
    <property type="entry name" value="ARABINOSE-BINDING PROTEIN-RELATED"/>
    <property type="match status" value="1"/>
</dbReference>
<keyword evidence="9" id="KW-1185">Reference proteome</keyword>
<dbReference type="EMBL" id="JANFZH010000001">
    <property type="protein sequence ID" value="MCQ4838362.1"/>
    <property type="molecule type" value="Genomic_DNA"/>
</dbReference>
<evidence type="ECO:0000256" key="2">
    <source>
        <dbReference type="ARBA" id="ARBA00022729"/>
    </source>
</evidence>
<sequence>MKKRLIACILATAMLIGCLAACGGNKESSAVSNEPSSQSGADEPSSKTSAPENDGTRDINGLTLPITPEKTEISVLMVFESNVVEDPNEIAGVQAMEEATNVHVNWMFYGQTEMMEKFNQMMATGEFFDVMFPGGTSSYSGGYQQGIEDGVLIDMDPYIKKYMPNYMALLESNPEAKKQAAYDDGLMHSVRVLRGTDENLKVPGAFLGPAIRADLLEKMGEDVPETVDQLHTLLVKCKEAGMAAPMTLQGDGGTSLSLAWGVNTDWSTNFWQYDEKTGKVYYAPFAENWDAYLDTMRDWYAEGLIDKNFTVGSPVMSGDYSNYENDQSMFIDTWFNFLMGNEIYKQGYISNENVNLVPLTGIVLHPGDPTIWCGNESYVSQEIYVTTEAEDKIDVVSKWIDYHYTTEGLRYKYYGIEGESYTLDSSGEVTYTDAVLNDPNGLSIGDALGKYAMRSYFGYQSETAENSAAIAAAEGGSVSLIEASQVWSSADVTIHVPPATLSQEESEFINTYITDIQTMLQERMTKYILGTDTSSHDEFREKLKASQIEECTARWQAAVDRYNAR</sequence>
<evidence type="ECO:0000313" key="8">
    <source>
        <dbReference type="EMBL" id="MCQ4838362.1"/>
    </source>
</evidence>
<dbReference type="RefSeq" id="WP_066863679.1">
    <property type="nucleotide sequence ID" value="NZ_CABKVV010000013.1"/>
</dbReference>
<dbReference type="PROSITE" id="PS51257">
    <property type="entry name" value="PROKAR_LIPOPROTEIN"/>
    <property type="match status" value="1"/>
</dbReference>
<comment type="caution">
    <text evidence="8">The sequence shown here is derived from an EMBL/GenBank/DDBJ whole genome shotgun (WGS) entry which is preliminary data.</text>
</comment>
<dbReference type="InterPro" id="IPR050490">
    <property type="entry name" value="Bact_solute-bd_prot1"/>
</dbReference>
<evidence type="ECO:0000256" key="7">
    <source>
        <dbReference type="SAM" id="SignalP"/>
    </source>
</evidence>
<dbReference type="Gene3D" id="3.40.190.10">
    <property type="entry name" value="Periplasmic binding protein-like II"/>
    <property type="match status" value="2"/>
</dbReference>
<proteinExistence type="predicted"/>
<feature type="compositionally biased region" description="Polar residues" evidence="6">
    <location>
        <begin position="27"/>
        <end position="51"/>
    </location>
</feature>
<dbReference type="Proteomes" id="UP001524473">
    <property type="component" value="Unassembled WGS sequence"/>
</dbReference>
<keyword evidence="1" id="KW-1003">Cell membrane</keyword>
<organism evidence="8 9">
    <name type="scientific">Neglectibacter timonensis</name>
    <dbReference type="NCBI Taxonomy" id="1776382"/>
    <lineage>
        <taxon>Bacteria</taxon>
        <taxon>Bacillati</taxon>
        <taxon>Bacillota</taxon>
        <taxon>Clostridia</taxon>
        <taxon>Eubacteriales</taxon>
        <taxon>Oscillospiraceae</taxon>
        <taxon>Neglectibacter</taxon>
    </lineage>
</organism>
<evidence type="ECO:0000256" key="1">
    <source>
        <dbReference type="ARBA" id="ARBA00022475"/>
    </source>
</evidence>
<reference evidence="8 9" key="1">
    <citation type="submission" date="2022-06" db="EMBL/GenBank/DDBJ databases">
        <title>Isolation of gut microbiota from human fecal samples.</title>
        <authorList>
            <person name="Pamer E.G."/>
            <person name="Barat B."/>
            <person name="Waligurski E."/>
            <person name="Medina S."/>
            <person name="Paddock L."/>
            <person name="Mostad J."/>
        </authorList>
    </citation>
    <scope>NUCLEOTIDE SEQUENCE [LARGE SCALE GENOMIC DNA]</scope>
    <source>
        <strain evidence="8 9">DFI.9.73</strain>
    </source>
</reference>
<evidence type="ECO:0000256" key="6">
    <source>
        <dbReference type="SAM" id="MobiDB-lite"/>
    </source>
</evidence>
<gene>
    <name evidence="8" type="ORF">NE695_00355</name>
</gene>
<keyword evidence="3" id="KW-0472">Membrane</keyword>
<evidence type="ECO:0000256" key="5">
    <source>
        <dbReference type="ARBA" id="ARBA00023288"/>
    </source>
</evidence>
<keyword evidence="5" id="KW-0449">Lipoprotein</keyword>
<keyword evidence="4" id="KW-0564">Palmitate</keyword>
<feature type="chain" id="PRO_5045838920" evidence="7">
    <location>
        <begin position="21"/>
        <end position="565"/>
    </location>
</feature>
<evidence type="ECO:0000313" key="9">
    <source>
        <dbReference type="Proteomes" id="UP001524473"/>
    </source>
</evidence>
<evidence type="ECO:0000256" key="3">
    <source>
        <dbReference type="ARBA" id="ARBA00023136"/>
    </source>
</evidence>
<dbReference type="GeneID" id="90532350"/>
<name>A0ABT1RUL2_9FIRM</name>
<protein>
    <submittedName>
        <fullName evidence="8">Extracellular solute-binding protein</fullName>
    </submittedName>
</protein>
<evidence type="ECO:0000256" key="4">
    <source>
        <dbReference type="ARBA" id="ARBA00023139"/>
    </source>
</evidence>
<accession>A0ABT1RUL2</accession>
<feature type="region of interest" description="Disordered" evidence="6">
    <location>
        <begin position="27"/>
        <end position="64"/>
    </location>
</feature>
<keyword evidence="2 7" id="KW-0732">Signal</keyword>
<dbReference type="PANTHER" id="PTHR43649:SF33">
    <property type="entry name" value="POLYGALACTURONAN_RHAMNOGALACTURONAN-BINDING PROTEIN YTCQ"/>
    <property type="match status" value="1"/>
</dbReference>
<dbReference type="SUPFAM" id="SSF53850">
    <property type="entry name" value="Periplasmic binding protein-like II"/>
    <property type="match status" value="1"/>
</dbReference>
<feature type="signal peptide" evidence="7">
    <location>
        <begin position="1"/>
        <end position="20"/>
    </location>
</feature>
<dbReference type="InterPro" id="IPR006059">
    <property type="entry name" value="SBP"/>
</dbReference>